<dbReference type="EMBL" id="VSSQ01009079">
    <property type="protein sequence ID" value="MPM40651.1"/>
    <property type="molecule type" value="Genomic_DNA"/>
</dbReference>
<feature type="transmembrane region" description="Helical" evidence="1">
    <location>
        <begin position="32"/>
        <end position="54"/>
    </location>
</feature>
<feature type="transmembrane region" description="Helical" evidence="1">
    <location>
        <begin position="61"/>
        <end position="82"/>
    </location>
</feature>
<evidence type="ECO:0000313" key="2">
    <source>
        <dbReference type="EMBL" id="MPM40651.1"/>
    </source>
</evidence>
<protein>
    <submittedName>
        <fullName evidence="2">Uncharacterized protein</fullName>
    </submittedName>
</protein>
<organism evidence="2">
    <name type="scientific">bioreactor metagenome</name>
    <dbReference type="NCBI Taxonomy" id="1076179"/>
    <lineage>
        <taxon>unclassified sequences</taxon>
        <taxon>metagenomes</taxon>
        <taxon>ecological metagenomes</taxon>
    </lineage>
</organism>
<feature type="transmembrane region" description="Helical" evidence="1">
    <location>
        <begin position="88"/>
        <end position="105"/>
    </location>
</feature>
<evidence type="ECO:0000256" key="1">
    <source>
        <dbReference type="SAM" id="Phobius"/>
    </source>
</evidence>
<keyword evidence="1" id="KW-0812">Transmembrane</keyword>
<comment type="caution">
    <text evidence="2">The sequence shown here is derived from an EMBL/GenBank/DDBJ whole genome shotgun (WGS) entry which is preliminary data.</text>
</comment>
<accession>A0A644ZL98</accession>
<keyword evidence="1" id="KW-1133">Transmembrane helix</keyword>
<name>A0A644ZL98_9ZZZZ</name>
<sequence length="108" mass="12142">MEKKKFLWVYTINFTIIIALVLVGLFKNSSELIKSGISLFAFTVPALIGSLFGLKIKTDRKIYIVFSILFALSLFSIVAGYLFNLMHYGVIISVILGVVCILYLVRKT</sequence>
<dbReference type="AlphaFoldDB" id="A0A644ZL98"/>
<keyword evidence="1" id="KW-0472">Membrane</keyword>
<reference evidence="2" key="1">
    <citation type="submission" date="2019-08" db="EMBL/GenBank/DDBJ databases">
        <authorList>
            <person name="Kucharzyk K."/>
            <person name="Murdoch R.W."/>
            <person name="Higgins S."/>
            <person name="Loffler F."/>
        </authorList>
    </citation>
    <scope>NUCLEOTIDE SEQUENCE</scope>
</reference>
<proteinExistence type="predicted"/>
<gene>
    <name evidence="2" type="ORF">SDC9_87295</name>
</gene>
<feature type="transmembrane region" description="Helical" evidence="1">
    <location>
        <begin position="7"/>
        <end position="26"/>
    </location>
</feature>